<dbReference type="InterPro" id="IPR022298">
    <property type="entry name" value="Conjug_transposon_TraN"/>
</dbReference>
<evidence type="ECO:0000313" key="2">
    <source>
        <dbReference type="EMBL" id="TYQ00221.1"/>
    </source>
</evidence>
<evidence type="ECO:0000256" key="1">
    <source>
        <dbReference type="SAM" id="SignalP"/>
    </source>
</evidence>
<feature type="chain" id="PRO_5024313174" evidence="1">
    <location>
        <begin position="18"/>
        <end position="263"/>
    </location>
</feature>
<dbReference type="EMBL" id="VNIA01000001">
    <property type="protein sequence ID" value="TYQ00221.1"/>
    <property type="molecule type" value="Genomic_DNA"/>
</dbReference>
<dbReference type="OrthoDB" id="1451423at2"/>
<protein>
    <submittedName>
        <fullName evidence="2">Uncharacterized protein DUF4138</fullName>
    </submittedName>
</protein>
<evidence type="ECO:0000313" key="3">
    <source>
        <dbReference type="Proteomes" id="UP000323136"/>
    </source>
</evidence>
<sequence length="263" mass="30697">MKKYLIILVLMSTTLNAQQKLDTIYANEHKNVALFFPKPIRQGITGASNFVFTYNREKEQYFGLLQAQPGIESNLLAVTNDGEVYSYILKYSKELPKLNYFVSGTESVGNEIPTLINEKPNIELSLVDKKKNKFFENFSRFLLKSKYENLKTKRNKGLKLGLQKVVYQSSEVYLVVEFTNNSRIDFEIDYLNVYRVNGNKKRKASYQKLQQETVYKHLFPGMVKNKQSKRFVLVLPKFVLGNSEKLELEMQEFKGSRKIVFKY</sequence>
<proteinExistence type="predicted"/>
<comment type="caution">
    <text evidence="2">The sequence shown here is derived from an EMBL/GenBank/DDBJ whole genome shotgun (WGS) entry which is preliminary data.</text>
</comment>
<reference evidence="2 3" key="1">
    <citation type="submission" date="2019-07" db="EMBL/GenBank/DDBJ databases">
        <title>Genomic Encyclopedia of Type Strains, Phase IV (KMG-IV): sequencing the most valuable type-strain genomes for metagenomic binning, comparative biology and taxonomic classification.</title>
        <authorList>
            <person name="Goeker M."/>
        </authorList>
    </citation>
    <scope>NUCLEOTIDE SEQUENCE [LARGE SCALE GENOMIC DNA]</scope>
    <source>
        <strain evidence="2 3">DSM 18961</strain>
    </source>
</reference>
<gene>
    <name evidence="2" type="ORF">C7447_101831</name>
</gene>
<keyword evidence="3" id="KW-1185">Reference proteome</keyword>
<organism evidence="2 3">
    <name type="scientific">Tenacibaculum adriaticum</name>
    <dbReference type="NCBI Taxonomy" id="413713"/>
    <lineage>
        <taxon>Bacteria</taxon>
        <taxon>Pseudomonadati</taxon>
        <taxon>Bacteroidota</taxon>
        <taxon>Flavobacteriia</taxon>
        <taxon>Flavobacteriales</taxon>
        <taxon>Flavobacteriaceae</taxon>
        <taxon>Tenacibaculum</taxon>
    </lineage>
</organism>
<dbReference type="AlphaFoldDB" id="A0A5S5DW69"/>
<dbReference type="Pfam" id="PF13595">
    <property type="entry name" value="DUF4138"/>
    <property type="match status" value="1"/>
</dbReference>
<accession>A0A5S5DW69</accession>
<keyword evidence="1" id="KW-0732">Signal</keyword>
<name>A0A5S5DW69_9FLAO</name>
<dbReference type="Proteomes" id="UP000323136">
    <property type="component" value="Unassembled WGS sequence"/>
</dbReference>
<feature type="signal peptide" evidence="1">
    <location>
        <begin position="1"/>
        <end position="17"/>
    </location>
</feature>